<dbReference type="EMBL" id="JBBMFM010000094">
    <property type="protein sequence ID" value="MEQ2427226.1"/>
    <property type="molecule type" value="Genomic_DNA"/>
</dbReference>
<sequence>MEQKLRAGDVIMVATGCKHTITATTQLALIEVQIDESISVADKKKYEMNT</sequence>
<accession>A0ABV1DA28</accession>
<organism evidence="1 2">
    <name type="scientific">Enterocloster hominis</name>
    <name type="common">ex Hitch et al. 2024</name>
    <dbReference type="NCBI Taxonomy" id="1917870"/>
    <lineage>
        <taxon>Bacteria</taxon>
        <taxon>Bacillati</taxon>
        <taxon>Bacillota</taxon>
        <taxon>Clostridia</taxon>
        <taxon>Lachnospirales</taxon>
        <taxon>Lachnospiraceae</taxon>
        <taxon>Enterocloster</taxon>
    </lineage>
</organism>
<dbReference type="InterPro" id="IPR011051">
    <property type="entry name" value="RmlC_Cupin_sf"/>
</dbReference>
<dbReference type="SUPFAM" id="SSF51182">
    <property type="entry name" value="RmlC-like cupins"/>
    <property type="match status" value="1"/>
</dbReference>
<reference evidence="1 2" key="1">
    <citation type="submission" date="2024-03" db="EMBL/GenBank/DDBJ databases">
        <title>Human intestinal bacterial collection.</title>
        <authorList>
            <person name="Pauvert C."/>
            <person name="Hitch T.C.A."/>
            <person name="Clavel T."/>
        </authorList>
    </citation>
    <scope>NUCLEOTIDE SEQUENCE [LARGE SCALE GENOMIC DNA]</scope>
    <source>
        <strain evidence="1 2">CLA-SR-H021</strain>
    </source>
</reference>
<gene>
    <name evidence="1" type="ORF">WMQ36_19865</name>
</gene>
<dbReference type="RefSeq" id="WP_349118487.1">
    <property type="nucleotide sequence ID" value="NZ_JBBMFM010000094.1"/>
</dbReference>
<dbReference type="Proteomes" id="UP001454086">
    <property type="component" value="Unassembled WGS sequence"/>
</dbReference>
<protein>
    <submittedName>
        <fullName evidence="1">Uncharacterized protein</fullName>
    </submittedName>
</protein>
<name>A0ABV1DA28_9FIRM</name>
<keyword evidence="2" id="KW-1185">Reference proteome</keyword>
<proteinExistence type="predicted"/>
<evidence type="ECO:0000313" key="1">
    <source>
        <dbReference type="EMBL" id="MEQ2427226.1"/>
    </source>
</evidence>
<comment type="caution">
    <text evidence="1">The sequence shown here is derived from an EMBL/GenBank/DDBJ whole genome shotgun (WGS) entry which is preliminary data.</text>
</comment>
<evidence type="ECO:0000313" key="2">
    <source>
        <dbReference type="Proteomes" id="UP001454086"/>
    </source>
</evidence>